<dbReference type="CDD" id="cd06257">
    <property type="entry name" value="DnaJ"/>
    <property type="match status" value="1"/>
</dbReference>
<keyword evidence="4 5" id="KW-0862">Zinc</keyword>
<dbReference type="InterPro" id="IPR001305">
    <property type="entry name" value="HSP_DnaJ_Cys-rich_dom"/>
</dbReference>
<dbReference type="SMART" id="SM00271">
    <property type="entry name" value="DnaJ"/>
    <property type="match status" value="1"/>
</dbReference>
<dbReference type="GO" id="GO:0030544">
    <property type="term" value="F:Hsp70 protein binding"/>
    <property type="evidence" value="ECO:0007669"/>
    <property type="project" value="InterPro"/>
</dbReference>
<dbReference type="Pfam" id="PF00684">
    <property type="entry name" value="DnaJ_CXXCXGXG"/>
    <property type="match status" value="1"/>
</dbReference>
<evidence type="ECO:0000313" key="9">
    <source>
        <dbReference type="EMBL" id="AYV83559.1"/>
    </source>
</evidence>
<evidence type="ECO:0000256" key="5">
    <source>
        <dbReference type="PROSITE-ProRule" id="PRU00546"/>
    </source>
</evidence>
<dbReference type="Gene3D" id="2.60.260.20">
    <property type="entry name" value="Urease metallochaperone UreE, N-terminal domain"/>
    <property type="match status" value="2"/>
</dbReference>
<dbReference type="PRINTS" id="PR00625">
    <property type="entry name" value="JDOMAIN"/>
</dbReference>
<dbReference type="PANTHER" id="PTHR43888">
    <property type="entry name" value="DNAJ-LIKE-2, ISOFORM A-RELATED"/>
    <property type="match status" value="1"/>
</dbReference>
<sequence>MSDDYYNILNVAKDASAKDIKNSYYKLAKKWHPDSHPEEDKAKATEKFKEIVEANEVLSNKEKREIYDKYGKEGLNQNGMNHGGGANMDEILRNFRDMMGMNMGGFPGMGFPGMRDDDSVPDVEFTKEFRLDVLYRGGKVTESFERYTLCGPCVGTGSSDGMEHKCAGCNGLGIRIRTIVQPDITQQFQEKCKTCNGTGSNTKDVCKKCNGRRATKERVHLDFIVPPGSFGGSKIVVENEGNEIPMNERRNKKTRSDVVLIVTEVPDAVFKRMFGRGHHQMDPSDLMMDLTVTLAESLCGFQKTIKHISGKDVTVRYDSIVKDGDLVVIENTGMPVYEKPGKYGDMYVLITVSVEKLDSHKKKRLWQLLTNTPYQIRDNTVNVQQMISLEELNKKKPKGPKGSGSKQKKRNEFEEGQAPQCQVQ</sequence>
<dbReference type="SUPFAM" id="SSF49493">
    <property type="entry name" value="HSP40/DnaJ peptide-binding domain"/>
    <property type="match status" value="1"/>
</dbReference>
<evidence type="ECO:0000259" key="7">
    <source>
        <dbReference type="PROSITE" id="PS50076"/>
    </source>
</evidence>
<dbReference type="Pfam" id="PF01556">
    <property type="entry name" value="DnaJ_C"/>
    <property type="match status" value="1"/>
</dbReference>
<dbReference type="PROSITE" id="PS51188">
    <property type="entry name" value="ZF_CR"/>
    <property type="match status" value="1"/>
</dbReference>
<dbReference type="FunFam" id="2.60.260.20:FF:000003">
    <property type="entry name" value="DnaJ subfamily A member 2"/>
    <property type="match status" value="1"/>
</dbReference>
<dbReference type="InterPro" id="IPR044713">
    <property type="entry name" value="DNJA1/2-like"/>
</dbReference>
<dbReference type="PROSITE" id="PS00636">
    <property type="entry name" value="DNAJ_1"/>
    <property type="match status" value="1"/>
</dbReference>
<name>A0A3G5ADV9_9VIRU</name>
<feature type="domain" description="J" evidence="7">
    <location>
        <begin position="4"/>
        <end position="71"/>
    </location>
</feature>
<protein>
    <submittedName>
        <fullName evidence="9">DnaJ domain protein</fullName>
    </submittedName>
</protein>
<dbReference type="GO" id="GO:0051082">
    <property type="term" value="F:unfolded protein binding"/>
    <property type="evidence" value="ECO:0007669"/>
    <property type="project" value="InterPro"/>
</dbReference>
<proteinExistence type="predicted"/>
<dbReference type="Gene3D" id="1.10.287.110">
    <property type="entry name" value="DnaJ domain"/>
    <property type="match status" value="1"/>
</dbReference>
<feature type="region of interest" description="Disordered" evidence="6">
    <location>
        <begin position="390"/>
        <end position="424"/>
    </location>
</feature>
<evidence type="ECO:0000256" key="6">
    <source>
        <dbReference type="SAM" id="MobiDB-lite"/>
    </source>
</evidence>
<dbReference type="CDD" id="cd10719">
    <property type="entry name" value="DnaJ_zf"/>
    <property type="match status" value="1"/>
</dbReference>
<keyword evidence="2" id="KW-0677">Repeat</keyword>
<dbReference type="SUPFAM" id="SSF46565">
    <property type="entry name" value="Chaperone J-domain"/>
    <property type="match status" value="1"/>
</dbReference>
<evidence type="ECO:0000259" key="8">
    <source>
        <dbReference type="PROSITE" id="PS51188"/>
    </source>
</evidence>
<dbReference type="CDD" id="cd10747">
    <property type="entry name" value="DnaJ_C"/>
    <property type="match status" value="1"/>
</dbReference>
<evidence type="ECO:0000256" key="3">
    <source>
        <dbReference type="ARBA" id="ARBA00022771"/>
    </source>
</evidence>
<dbReference type="InterPro" id="IPR036410">
    <property type="entry name" value="HSP_DnaJ_Cys-rich_dom_sf"/>
</dbReference>
<dbReference type="EMBL" id="MK072390">
    <property type="protein sequence ID" value="AYV83559.1"/>
    <property type="molecule type" value="Genomic_DNA"/>
</dbReference>
<evidence type="ECO:0000256" key="4">
    <source>
        <dbReference type="ARBA" id="ARBA00022833"/>
    </source>
</evidence>
<evidence type="ECO:0000256" key="2">
    <source>
        <dbReference type="ARBA" id="ARBA00022737"/>
    </source>
</evidence>
<organism evidence="9">
    <name type="scientific">Hyperionvirus sp</name>
    <dbReference type="NCBI Taxonomy" id="2487770"/>
    <lineage>
        <taxon>Viruses</taxon>
        <taxon>Varidnaviria</taxon>
        <taxon>Bamfordvirae</taxon>
        <taxon>Nucleocytoviricota</taxon>
        <taxon>Megaviricetes</taxon>
        <taxon>Imitervirales</taxon>
        <taxon>Mimiviridae</taxon>
        <taxon>Klosneuvirinae</taxon>
    </lineage>
</organism>
<dbReference type="InterPro" id="IPR036869">
    <property type="entry name" value="J_dom_sf"/>
</dbReference>
<reference evidence="9" key="1">
    <citation type="submission" date="2018-10" db="EMBL/GenBank/DDBJ databases">
        <title>Hidden diversity of soil giant viruses.</title>
        <authorList>
            <person name="Schulz F."/>
            <person name="Alteio L."/>
            <person name="Goudeau D."/>
            <person name="Ryan E.M."/>
            <person name="Malmstrom R.R."/>
            <person name="Blanchard J."/>
            <person name="Woyke T."/>
        </authorList>
    </citation>
    <scope>NUCLEOTIDE SEQUENCE</scope>
    <source>
        <strain evidence="9">HYV1</strain>
    </source>
</reference>
<keyword evidence="3 5" id="KW-0863">Zinc-finger</keyword>
<feature type="domain" description="CR-type" evidence="8">
    <location>
        <begin position="137"/>
        <end position="218"/>
    </location>
</feature>
<accession>A0A3G5ADV9</accession>
<dbReference type="InterPro" id="IPR008971">
    <property type="entry name" value="HSP40/DnaJ_pept-bd"/>
</dbReference>
<keyword evidence="1 5" id="KW-0479">Metal-binding</keyword>
<dbReference type="GO" id="GO:0008270">
    <property type="term" value="F:zinc ion binding"/>
    <property type="evidence" value="ECO:0007669"/>
    <property type="project" value="UniProtKB-KW"/>
</dbReference>
<feature type="zinc finger region" description="CR-type" evidence="5">
    <location>
        <begin position="137"/>
        <end position="218"/>
    </location>
</feature>
<dbReference type="Gene3D" id="2.10.230.10">
    <property type="entry name" value="Heat shock protein DnaJ, cysteine-rich domain"/>
    <property type="match status" value="1"/>
</dbReference>
<evidence type="ECO:0000256" key="1">
    <source>
        <dbReference type="ARBA" id="ARBA00022723"/>
    </source>
</evidence>
<dbReference type="SUPFAM" id="SSF57938">
    <property type="entry name" value="DnaJ/Hsp40 cysteine-rich domain"/>
    <property type="match status" value="1"/>
</dbReference>
<dbReference type="InterPro" id="IPR018253">
    <property type="entry name" value="DnaJ_domain_CS"/>
</dbReference>
<dbReference type="Pfam" id="PF00226">
    <property type="entry name" value="DnaJ"/>
    <property type="match status" value="1"/>
</dbReference>
<dbReference type="InterPro" id="IPR002939">
    <property type="entry name" value="DnaJ_C"/>
</dbReference>
<dbReference type="GO" id="GO:0006457">
    <property type="term" value="P:protein folding"/>
    <property type="evidence" value="ECO:0007669"/>
    <property type="project" value="InterPro"/>
</dbReference>
<dbReference type="FunFam" id="2.10.230.10:FF:000001">
    <property type="entry name" value="DnaJ subfamily A member 2"/>
    <property type="match status" value="1"/>
</dbReference>
<dbReference type="InterPro" id="IPR001623">
    <property type="entry name" value="DnaJ_domain"/>
</dbReference>
<dbReference type="PROSITE" id="PS50076">
    <property type="entry name" value="DNAJ_2"/>
    <property type="match status" value="1"/>
</dbReference>
<gene>
    <name evidence="9" type="ORF">Hyperionvirus8_43</name>
</gene>